<evidence type="ECO:0000313" key="1">
    <source>
        <dbReference type="EMBL" id="ADB15200.1"/>
    </source>
</evidence>
<sequence>MIWWLGQSPKWADCRTTTGRNRHSLRRVALLVGPLFVRSPALQKVIHVEEASTLALSPSGVSKSLPATAQPAAEVLNRLASDVARDAEISPENYLAESIVPFGGE</sequence>
<reference evidence="1 2" key="1">
    <citation type="journal article" date="2009" name="Stand. Genomic Sci.">
        <title>Complete genome sequence of Pirellula staleyi type strain (ATCC 27377).</title>
        <authorList>
            <person name="Clum A."/>
            <person name="Tindall B.J."/>
            <person name="Sikorski J."/>
            <person name="Ivanova N."/>
            <person name="Mavrommatis K."/>
            <person name="Lucas S."/>
            <person name="Glavina del Rio T."/>
            <person name="Nolan M."/>
            <person name="Chen F."/>
            <person name="Tice H."/>
            <person name="Pitluck S."/>
            <person name="Cheng J.F."/>
            <person name="Chertkov O."/>
            <person name="Brettin T."/>
            <person name="Han C."/>
            <person name="Detter J.C."/>
            <person name="Kuske C."/>
            <person name="Bruce D."/>
            <person name="Goodwin L."/>
            <person name="Ovchinikova G."/>
            <person name="Pati A."/>
            <person name="Mikhailova N."/>
            <person name="Chen A."/>
            <person name="Palaniappan K."/>
            <person name="Land M."/>
            <person name="Hauser L."/>
            <person name="Chang Y.J."/>
            <person name="Jeffries C.D."/>
            <person name="Chain P."/>
            <person name="Rohde M."/>
            <person name="Goker M."/>
            <person name="Bristow J."/>
            <person name="Eisen J.A."/>
            <person name="Markowitz V."/>
            <person name="Hugenholtz P."/>
            <person name="Kyrpides N.C."/>
            <person name="Klenk H.P."/>
            <person name="Lapidus A."/>
        </authorList>
    </citation>
    <scope>NUCLEOTIDE SEQUENCE [LARGE SCALE GENOMIC DNA]</scope>
    <source>
        <strain evidence="2">ATCC 27377 / DSM 6068 / ICPB 4128</strain>
    </source>
</reference>
<protein>
    <submittedName>
        <fullName evidence="1">Uncharacterized protein</fullName>
    </submittedName>
</protein>
<gene>
    <name evidence="1" type="ordered locus">Psta_0513</name>
</gene>
<name>D2R3G9_PIRSD</name>
<dbReference type="Proteomes" id="UP000001887">
    <property type="component" value="Chromosome"/>
</dbReference>
<dbReference type="STRING" id="530564.Psta_0513"/>
<keyword evidence="2" id="KW-1185">Reference proteome</keyword>
<accession>D2R3G9</accession>
<organism evidence="1 2">
    <name type="scientific">Pirellula staleyi (strain ATCC 27377 / DSM 6068 / ICPB 4128)</name>
    <name type="common">Pirella staleyi</name>
    <dbReference type="NCBI Taxonomy" id="530564"/>
    <lineage>
        <taxon>Bacteria</taxon>
        <taxon>Pseudomonadati</taxon>
        <taxon>Planctomycetota</taxon>
        <taxon>Planctomycetia</taxon>
        <taxon>Pirellulales</taxon>
        <taxon>Pirellulaceae</taxon>
        <taxon>Pirellula</taxon>
    </lineage>
</organism>
<dbReference type="HOGENOM" id="CLU_2234013_0_0_0"/>
<dbReference type="EMBL" id="CP001848">
    <property type="protein sequence ID" value="ADB15200.1"/>
    <property type="molecule type" value="Genomic_DNA"/>
</dbReference>
<dbReference type="KEGG" id="psl:Psta_0513"/>
<proteinExistence type="predicted"/>
<dbReference type="AlphaFoldDB" id="D2R3G9"/>
<evidence type="ECO:0000313" key="2">
    <source>
        <dbReference type="Proteomes" id="UP000001887"/>
    </source>
</evidence>